<feature type="domain" description="LysM" evidence="1">
    <location>
        <begin position="101"/>
        <end position="145"/>
    </location>
</feature>
<dbReference type="Proteomes" id="UP000634668">
    <property type="component" value="Unassembled WGS sequence"/>
</dbReference>
<reference evidence="2" key="1">
    <citation type="journal article" date="2014" name="Int. J. Syst. Evol. Microbiol.">
        <title>Complete genome sequence of Corynebacterium casei LMG S-19264T (=DSM 44701T), isolated from a smear-ripened cheese.</title>
        <authorList>
            <consortium name="US DOE Joint Genome Institute (JGI-PGF)"/>
            <person name="Walter F."/>
            <person name="Albersmeier A."/>
            <person name="Kalinowski J."/>
            <person name="Ruckert C."/>
        </authorList>
    </citation>
    <scope>NUCLEOTIDE SEQUENCE</scope>
    <source>
        <strain evidence="2">KCTC 12113</strain>
    </source>
</reference>
<feature type="domain" description="LysM" evidence="1">
    <location>
        <begin position="14"/>
        <end position="59"/>
    </location>
</feature>
<evidence type="ECO:0000313" key="3">
    <source>
        <dbReference type="Proteomes" id="UP000634668"/>
    </source>
</evidence>
<name>A0A918MKG8_9FLAO</name>
<comment type="caution">
    <text evidence="2">The sequence shown here is derived from an EMBL/GenBank/DDBJ whole genome shotgun (WGS) entry which is preliminary data.</text>
</comment>
<dbReference type="PANTHER" id="PTHR33734:SF22">
    <property type="entry name" value="MEMBRANE-BOUND LYTIC MUREIN TRANSGLYCOSYLASE D"/>
    <property type="match status" value="1"/>
</dbReference>
<dbReference type="PROSITE" id="PS51782">
    <property type="entry name" value="LYSM"/>
    <property type="match status" value="4"/>
</dbReference>
<dbReference type="CDD" id="cd06268">
    <property type="entry name" value="PBP1_ABC_transporter_LIVBP-like"/>
    <property type="match status" value="1"/>
</dbReference>
<dbReference type="PANTHER" id="PTHR33734">
    <property type="entry name" value="LYSM DOMAIN-CONTAINING GPI-ANCHORED PROTEIN 2"/>
    <property type="match status" value="1"/>
</dbReference>
<protein>
    <recommendedName>
        <fullName evidence="1">LysM domain-containing protein</fullName>
    </recommendedName>
</protein>
<dbReference type="InterPro" id="IPR036779">
    <property type="entry name" value="LysM_dom_sf"/>
</dbReference>
<proteinExistence type="predicted"/>
<reference evidence="2" key="2">
    <citation type="submission" date="2020-09" db="EMBL/GenBank/DDBJ databases">
        <authorList>
            <person name="Sun Q."/>
            <person name="Kim S."/>
        </authorList>
    </citation>
    <scope>NUCLEOTIDE SEQUENCE</scope>
    <source>
        <strain evidence="2">KCTC 12113</strain>
    </source>
</reference>
<keyword evidence="3" id="KW-1185">Reference proteome</keyword>
<dbReference type="AlphaFoldDB" id="A0A918MKG8"/>
<sequence>MLFIGVCAVAQKFTTHSVKEGETLEGIAKQYKVSELGILNYNKEVKKGQAIKANTILVIPLVGDANKSEVKQKTEVGVNALLDKLQGSESEVGKVEPVGFISHRTRRKETLYGIAKRYDVTEDDIKRFNRELYSVQLKRGMTLKIPKYRKVKEAENVHEEGNYEVYKVQPKETRWSIAHKFGITLDSLLVLNPDLSKTTDHLANGQELLVPKLVKGEIKNQKTQLYTSYTVPPKQTFYSLEKKFGLSSEELIKLNPEIKERGGLKEGMVLQIPVKTANSGVVNTENFNFYEVKPKQTEFSLTRKLGITYRELLDLNPDLKDGLKAGMVLKLPKNQTGNFDVKNALILDKINLIDSINPLFKPKLLFLLPFRFDRLNLNETESVTNAIKKRKDVRYSLGLYSGALMAIDSVAKLGISVDVKTYDTELSMDRTRTILQQENLNGVSAIFGPLEPVSLKEVALQAANYNIPVIAPLTEGSDLSLSNVFFAMPSKKVMRDRLLTYVSDIRTDQKIIVIADSKNKSTEAVLLKQFPGASTVTLKEDRTLDINKISALLSQTSDNYIFLETDQATVVHHAASLLNSLVSNKKNIKLLTTDKNAAFDNEVVSYSHMSNLRFTYPSASRRVSSNSFTKAYSARFGAEPDEYAIRGFDIAYDLLLKIAYKNNLIDASKLIGGTEYIGNKFNYTKNFTSGYFNDAVYILEFQNMEVVELKE</sequence>
<dbReference type="CDD" id="cd00118">
    <property type="entry name" value="LysM"/>
    <property type="match status" value="5"/>
</dbReference>
<dbReference type="Gene3D" id="3.40.50.2300">
    <property type="match status" value="2"/>
</dbReference>
<dbReference type="Gene3D" id="3.10.350.10">
    <property type="entry name" value="LysM domain"/>
    <property type="match status" value="5"/>
</dbReference>
<evidence type="ECO:0000259" key="1">
    <source>
        <dbReference type="PROSITE" id="PS51782"/>
    </source>
</evidence>
<evidence type="ECO:0000313" key="2">
    <source>
        <dbReference type="EMBL" id="GGW33404.1"/>
    </source>
</evidence>
<dbReference type="SMART" id="SM00257">
    <property type="entry name" value="LysM"/>
    <property type="match status" value="5"/>
</dbReference>
<gene>
    <name evidence="2" type="ORF">GCM10007383_18110</name>
</gene>
<dbReference type="EMBL" id="BMWP01000010">
    <property type="protein sequence ID" value="GGW33404.1"/>
    <property type="molecule type" value="Genomic_DNA"/>
</dbReference>
<feature type="domain" description="LysM" evidence="1">
    <location>
        <begin position="227"/>
        <end position="272"/>
    </location>
</feature>
<accession>A0A918MKG8</accession>
<dbReference type="SUPFAM" id="SSF54106">
    <property type="entry name" value="LysM domain"/>
    <property type="match status" value="5"/>
</dbReference>
<dbReference type="SUPFAM" id="SSF53822">
    <property type="entry name" value="Periplasmic binding protein-like I"/>
    <property type="match status" value="1"/>
</dbReference>
<organism evidence="2 3">
    <name type="scientific">Arenibacter certesii</name>
    <dbReference type="NCBI Taxonomy" id="228955"/>
    <lineage>
        <taxon>Bacteria</taxon>
        <taxon>Pseudomonadati</taxon>
        <taxon>Bacteroidota</taxon>
        <taxon>Flavobacteriia</taxon>
        <taxon>Flavobacteriales</taxon>
        <taxon>Flavobacteriaceae</taxon>
        <taxon>Arenibacter</taxon>
    </lineage>
</organism>
<dbReference type="InterPro" id="IPR018392">
    <property type="entry name" value="LysM"/>
</dbReference>
<dbReference type="InterPro" id="IPR028082">
    <property type="entry name" value="Peripla_BP_I"/>
</dbReference>
<dbReference type="Pfam" id="PF01476">
    <property type="entry name" value="LysM"/>
    <property type="match status" value="5"/>
</dbReference>
<feature type="domain" description="LysM" evidence="1">
    <location>
        <begin position="164"/>
        <end position="210"/>
    </location>
</feature>